<dbReference type="InterPro" id="IPR013099">
    <property type="entry name" value="K_chnl_dom"/>
</dbReference>
<reference evidence="7 8" key="1">
    <citation type="submission" date="2019-10" db="EMBL/GenBank/DDBJ databases">
        <title>Unraveling microbial dark matter from salterns through culturing: the case of the genus Halosegnis.</title>
        <authorList>
            <person name="Duran-Viseras A."/>
            <person name="Andrei A.-S."/>
            <person name="Vera-Gargallo B."/>
            <person name="Ghai R."/>
            <person name="Sanchez-Porro C."/>
            <person name="Ventosa A."/>
        </authorList>
    </citation>
    <scope>NUCLEOTIDE SEQUENCE [LARGE SCALE GENOMIC DNA]</scope>
    <source>
        <strain evidence="5 8">F17-44</strain>
        <strain evidence="4 9">F18-79</strain>
        <strain evidence="6 7">F19-13</strain>
    </source>
</reference>
<proteinExistence type="predicted"/>
<dbReference type="AlphaFoldDB" id="A0A5N5UAY7"/>
<feature type="transmembrane region" description="Helical" evidence="2">
    <location>
        <begin position="203"/>
        <end position="224"/>
    </location>
</feature>
<evidence type="ECO:0000313" key="4">
    <source>
        <dbReference type="EMBL" id="KAB7515717.1"/>
    </source>
</evidence>
<keyword evidence="4" id="KW-0407">Ion channel</keyword>
<dbReference type="GO" id="GO:0005886">
    <property type="term" value="C:plasma membrane"/>
    <property type="evidence" value="ECO:0007669"/>
    <property type="project" value="UniProtKB-SubCell"/>
</dbReference>
<evidence type="ECO:0000313" key="8">
    <source>
        <dbReference type="Proteomes" id="UP000326302"/>
    </source>
</evidence>
<evidence type="ECO:0000313" key="5">
    <source>
        <dbReference type="EMBL" id="KAB7517068.1"/>
    </source>
</evidence>
<feature type="transmembrane region" description="Helical" evidence="2">
    <location>
        <begin position="88"/>
        <end position="105"/>
    </location>
</feature>
<name>A0A5N5UAY7_9EURY</name>
<comment type="caution">
    <text evidence="4">The sequence shown here is derived from an EMBL/GenBank/DDBJ whole genome shotgun (WGS) entry which is preliminary data.</text>
</comment>
<feature type="transmembrane region" description="Helical" evidence="2">
    <location>
        <begin position="22"/>
        <end position="42"/>
    </location>
</feature>
<dbReference type="EMBL" id="QKKZ01000001">
    <property type="protein sequence ID" value="KAB7515717.1"/>
    <property type="molecule type" value="Genomic_DNA"/>
</dbReference>
<dbReference type="InterPro" id="IPR050721">
    <property type="entry name" value="Trk_Ktr_HKT_K-transport"/>
</dbReference>
<evidence type="ECO:0000256" key="1">
    <source>
        <dbReference type="ARBA" id="ARBA00004651"/>
    </source>
</evidence>
<gene>
    <name evidence="4" type="ORF">DM867_00800</name>
    <name evidence="5" type="ORF">DMP03_06835</name>
    <name evidence="6" type="ORF">DP108_00695</name>
</gene>
<feature type="transmembrane region" description="Helical" evidence="2">
    <location>
        <begin position="143"/>
        <end position="163"/>
    </location>
</feature>
<dbReference type="Pfam" id="PF07885">
    <property type="entry name" value="Ion_trans_2"/>
    <property type="match status" value="1"/>
</dbReference>
<dbReference type="InterPro" id="IPR003148">
    <property type="entry name" value="RCK_N"/>
</dbReference>
<keyword evidence="4" id="KW-0406">Ion transport</keyword>
<dbReference type="InterPro" id="IPR036291">
    <property type="entry name" value="NAD(P)-bd_dom_sf"/>
</dbReference>
<evidence type="ECO:0000313" key="7">
    <source>
        <dbReference type="Proteomes" id="UP000326207"/>
    </source>
</evidence>
<feature type="transmembrane region" description="Helical" evidence="2">
    <location>
        <begin position="62"/>
        <end position="81"/>
    </location>
</feature>
<dbReference type="OrthoDB" id="56871at2157"/>
<dbReference type="Pfam" id="PF02254">
    <property type="entry name" value="TrkA_N"/>
    <property type="match status" value="1"/>
</dbReference>
<dbReference type="Proteomes" id="UP000326207">
    <property type="component" value="Unassembled WGS sequence"/>
</dbReference>
<accession>A0A5N5UPR5</accession>
<accession>A0A5N5UEF1</accession>
<dbReference type="Proteomes" id="UP000326865">
    <property type="component" value="Unassembled WGS sequence"/>
</dbReference>
<dbReference type="SUPFAM" id="SSF81324">
    <property type="entry name" value="Voltage-gated potassium channels"/>
    <property type="match status" value="1"/>
</dbReference>
<dbReference type="GO" id="GO:0034220">
    <property type="term" value="P:monoatomic ion transmembrane transport"/>
    <property type="evidence" value="ECO:0007669"/>
    <property type="project" value="UniProtKB-KW"/>
</dbReference>
<dbReference type="Proteomes" id="UP000326302">
    <property type="component" value="Unassembled WGS sequence"/>
</dbReference>
<keyword evidence="9" id="KW-1185">Reference proteome</keyword>
<sequence length="408" mass="43009">MSEGDASTTRPKRLARVLGAQAALWLPALVAVLSVVTGIVNIGSMNVSGPLAPYVSPTVEQTVGFTGVLTGFLMMAAAYGLRNQLRVAWILTVILLPVTAVQGLAQASQYSYPLVVVSLVSIPTVLANHRLFDREFDLSTAQLASLLAVVGTQAYGTIGSYVLREEFTGIQSVTDAFYFTLVTSSTVGYGDAIPATASPEARLFTMSVIVLGVASFGVALTTLVGPAIEARFTNALGIMNDSTLDILDNHIIVVGVSDLTEPVIEELAAAATPPQFVVITRSSERAQEFRAKDIEVVVADPSDEEPLSRVGVERARALVAATDDDAQDALAILTARELSPELNIVAAATERENAKKLRRAGADTVISPAVIGGHLLVQSAMETGDMESLAAQIMDVPDEDQIEVDEDG</sequence>
<dbReference type="Gene3D" id="1.10.287.70">
    <property type="match status" value="1"/>
</dbReference>
<comment type="subcellular location">
    <subcellularLocation>
        <location evidence="1">Cell membrane</location>
        <topology evidence="1">Multi-pass membrane protein</topology>
    </subcellularLocation>
</comment>
<keyword evidence="2" id="KW-0812">Transmembrane</keyword>
<feature type="domain" description="RCK N-terminal" evidence="3">
    <location>
        <begin position="248"/>
        <end position="367"/>
    </location>
</feature>
<dbReference type="GO" id="GO:0006813">
    <property type="term" value="P:potassium ion transport"/>
    <property type="evidence" value="ECO:0007669"/>
    <property type="project" value="InterPro"/>
</dbReference>
<dbReference type="EMBL" id="QJOW01000002">
    <property type="protein sequence ID" value="KAB7517068.1"/>
    <property type="molecule type" value="Genomic_DNA"/>
</dbReference>
<keyword evidence="4" id="KW-0813">Transport</keyword>
<organism evidence="4 9">
    <name type="scientific">Halosegnis rubeus</name>
    <dbReference type="NCBI Taxonomy" id="2212850"/>
    <lineage>
        <taxon>Archaea</taxon>
        <taxon>Methanobacteriati</taxon>
        <taxon>Methanobacteriota</taxon>
        <taxon>Stenosarchaea group</taxon>
        <taxon>Halobacteria</taxon>
        <taxon>Halobacteriales</taxon>
        <taxon>Natronomonadaceae</taxon>
        <taxon>Halosegnis</taxon>
    </lineage>
</organism>
<evidence type="ECO:0000313" key="9">
    <source>
        <dbReference type="Proteomes" id="UP000326865"/>
    </source>
</evidence>
<keyword evidence="2" id="KW-0472">Membrane</keyword>
<dbReference type="SUPFAM" id="SSF51735">
    <property type="entry name" value="NAD(P)-binding Rossmann-fold domains"/>
    <property type="match status" value="1"/>
</dbReference>
<dbReference type="PANTHER" id="PTHR43833">
    <property type="entry name" value="POTASSIUM CHANNEL PROTEIN 2-RELATED-RELATED"/>
    <property type="match status" value="1"/>
</dbReference>
<dbReference type="EMBL" id="QMDY01000001">
    <property type="protein sequence ID" value="KAB7519804.1"/>
    <property type="molecule type" value="Genomic_DNA"/>
</dbReference>
<evidence type="ECO:0000313" key="6">
    <source>
        <dbReference type="EMBL" id="KAB7519804.1"/>
    </source>
</evidence>
<dbReference type="Gene3D" id="3.40.50.720">
    <property type="entry name" value="NAD(P)-binding Rossmann-like Domain"/>
    <property type="match status" value="1"/>
</dbReference>
<evidence type="ECO:0000259" key="3">
    <source>
        <dbReference type="PROSITE" id="PS51201"/>
    </source>
</evidence>
<protein>
    <submittedName>
        <fullName evidence="4">Potassium channel protein</fullName>
    </submittedName>
</protein>
<dbReference type="RefSeq" id="WP_152119950.1">
    <property type="nucleotide sequence ID" value="NZ_QJOW01000002.1"/>
</dbReference>
<accession>A0A5N5UAY7</accession>
<keyword evidence="2" id="KW-1133">Transmembrane helix</keyword>
<dbReference type="PANTHER" id="PTHR43833:SF9">
    <property type="entry name" value="POTASSIUM CHANNEL PROTEIN YUGO-RELATED"/>
    <property type="match status" value="1"/>
</dbReference>
<evidence type="ECO:0000256" key="2">
    <source>
        <dbReference type="SAM" id="Phobius"/>
    </source>
</evidence>
<dbReference type="PROSITE" id="PS51201">
    <property type="entry name" value="RCK_N"/>
    <property type="match status" value="1"/>
</dbReference>